<evidence type="ECO:0000259" key="7">
    <source>
        <dbReference type="SMART" id="SM00849"/>
    </source>
</evidence>
<reference evidence="8" key="2">
    <citation type="journal article" date="2010" name="J. Microbiol.">
        <title>Metagenomic assessment of a sulfur-oxidizing enrichment culture derived from marine sediment.</title>
        <authorList>
            <person name="Jung M.Y."/>
            <person name="Pham V."/>
            <person name="Park S.J."/>
            <person name="Kim S.J."/>
            <person name="Chae J.C."/>
            <person name="Roh Y."/>
            <person name="Rhee S.K."/>
        </authorList>
    </citation>
    <scope>NUCLEOTIDE SEQUENCE</scope>
</reference>
<sequence>MLSGTIALLLGTVALYQLADLPGPLFLLLLWLVPWPLLCFSPVRRLALWLLLFALGFTLAALDASRRLQPALDPALEGIPVEVIGVVDSLPRYEGPILRFELAVEEGRTLEGERIVLPQRLRLSWYNDFPSTMGPGQRWRLRVKLKRPWAMRNPGGFDYQQWLFQQGIRATGYVRQAGDNRLLAPVVAGYRLTRLRHGLQQAIASALEDHPMRGLVTALAIGERSAITDEQWDVLLASGTNHLVAISGLHVGLVAGLIFVLVRRLWRLSSLCCHWLPAPRAASLLALLAAAAYAALAGFAIPTQRALVMLAVVLGALWWQRPLQRSRVLLLALWAVVLLDPVSVLSAGFWLSFAAVAWILYGMSGRLTAGGLWWRWGRVQFLVAAGLLPLLLLFFQQGSLSSPLANLIAVPWVSLLVVPLTLLGVVLLWWPPLGTALLGLAAQLLQWLWPLLQWLSEAIPLLPGAAAGWTLLPALAGLAWLFAPHGWPLRPAGIVLLLPLLLWQPPLPQPGEARFTLLDVGQGLAAVVQTRHHLLVFDSGPRYRSGFDTGEAVVVPFLRERGLRQIDLLLISHGGNDHAGGARSVLGQLPVERLVSSVETLSGGNPAEPCRRGDGWQWDGVAFRILHPDDEALSGEHNDHSCVLRVDAGGDSLLITADIEAGAEQSLLASGEPLAADILVAPHHGSKSSSSPAFIAAVAPGHVLFSVGYRNRYGFPHPRVVQRYDAAGARLWRSDESGALSITLGAAQRHFEAYRPAQRRIWHAH</sequence>
<dbReference type="InterPro" id="IPR004477">
    <property type="entry name" value="ComEC_N"/>
</dbReference>
<dbReference type="PANTHER" id="PTHR30619">
    <property type="entry name" value="DNA INTERNALIZATION/COMPETENCE PROTEIN COMEC/REC2"/>
    <property type="match status" value="1"/>
</dbReference>
<dbReference type="InterPro" id="IPR036866">
    <property type="entry name" value="RibonucZ/Hydroxyglut_hydro"/>
</dbReference>
<organism evidence="8">
    <name type="scientific">uncultured bacterium 9F08</name>
    <dbReference type="NCBI Taxonomy" id="697051"/>
    <lineage>
        <taxon>Bacteria</taxon>
        <taxon>environmental samples</taxon>
    </lineage>
</organism>
<evidence type="ECO:0000256" key="3">
    <source>
        <dbReference type="ARBA" id="ARBA00022692"/>
    </source>
</evidence>
<feature type="transmembrane region" description="Helical" evidence="6">
    <location>
        <begin position="331"/>
        <end position="361"/>
    </location>
</feature>
<dbReference type="NCBIfam" id="TIGR00360">
    <property type="entry name" value="ComEC_N-term"/>
    <property type="match status" value="1"/>
</dbReference>
<reference evidence="8" key="1">
    <citation type="submission" date="2009-11" db="EMBL/GenBank/DDBJ databases">
        <authorList>
            <person name="Rhee S.-K."/>
            <person name="Park S.-J."/>
        </authorList>
    </citation>
    <scope>NUCLEOTIDE SEQUENCE</scope>
</reference>
<evidence type="ECO:0000256" key="1">
    <source>
        <dbReference type="ARBA" id="ARBA00004651"/>
    </source>
</evidence>
<feature type="transmembrane region" description="Helical" evidence="6">
    <location>
        <begin position="43"/>
        <end position="62"/>
    </location>
</feature>
<evidence type="ECO:0000313" key="8">
    <source>
        <dbReference type="EMBL" id="ADB12522.1"/>
    </source>
</evidence>
<dbReference type="CDD" id="cd07731">
    <property type="entry name" value="ComA-like_MBL-fold"/>
    <property type="match status" value="1"/>
</dbReference>
<proteinExistence type="predicted"/>
<dbReference type="GO" id="GO:0005886">
    <property type="term" value="C:plasma membrane"/>
    <property type="evidence" value="ECO:0007669"/>
    <property type="project" value="UniProtKB-SubCell"/>
</dbReference>
<evidence type="ECO:0000256" key="6">
    <source>
        <dbReference type="SAM" id="Phobius"/>
    </source>
</evidence>
<dbReference type="GO" id="GO:0030420">
    <property type="term" value="P:establishment of competence for transformation"/>
    <property type="evidence" value="ECO:0007669"/>
    <property type="project" value="InterPro"/>
</dbReference>
<feature type="transmembrane region" description="Helical" evidence="6">
    <location>
        <begin position="407"/>
        <end position="430"/>
    </location>
</feature>
<dbReference type="AlphaFoldDB" id="D2XIR2"/>
<dbReference type="InterPro" id="IPR025405">
    <property type="entry name" value="DUF4131"/>
</dbReference>
<dbReference type="SMART" id="SM00849">
    <property type="entry name" value="Lactamase_B"/>
    <property type="match status" value="1"/>
</dbReference>
<keyword evidence="2" id="KW-1003">Cell membrane</keyword>
<dbReference type="Pfam" id="PF03772">
    <property type="entry name" value="Competence"/>
    <property type="match status" value="1"/>
</dbReference>
<evidence type="ECO:0000256" key="2">
    <source>
        <dbReference type="ARBA" id="ARBA00022475"/>
    </source>
</evidence>
<feature type="transmembrane region" description="Helical" evidence="6">
    <location>
        <begin position="373"/>
        <end position="395"/>
    </location>
</feature>
<evidence type="ECO:0000256" key="4">
    <source>
        <dbReference type="ARBA" id="ARBA00022989"/>
    </source>
</evidence>
<feature type="domain" description="Metallo-beta-lactamase" evidence="7">
    <location>
        <begin position="522"/>
        <end position="702"/>
    </location>
</feature>
<dbReference type="InterPro" id="IPR004797">
    <property type="entry name" value="Competence_ComEC/Rec2"/>
</dbReference>
<protein>
    <submittedName>
        <fullName evidence="8">ComEC/Rec2</fullName>
    </submittedName>
</protein>
<evidence type="ECO:0000256" key="5">
    <source>
        <dbReference type="ARBA" id="ARBA00023136"/>
    </source>
</evidence>
<dbReference type="EMBL" id="GU177851">
    <property type="protein sequence ID" value="ADB12522.1"/>
    <property type="molecule type" value="Genomic_DNA"/>
</dbReference>
<dbReference type="Pfam" id="PF13567">
    <property type="entry name" value="DUF4131"/>
    <property type="match status" value="1"/>
</dbReference>
<dbReference type="Gene3D" id="3.60.15.10">
    <property type="entry name" value="Ribonuclease Z/Hydroxyacylglutathione hydrolase-like"/>
    <property type="match status" value="1"/>
</dbReference>
<keyword evidence="3 6" id="KW-0812">Transmembrane</keyword>
<keyword evidence="5 6" id="KW-0472">Membrane</keyword>
<dbReference type="SUPFAM" id="SSF56281">
    <property type="entry name" value="Metallo-hydrolase/oxidoreductase"/>
    <property type="match status" value="1"/>
</dbReference>
<feature type="transmembrane region" description="Helical" evidence="6">
    <location>
        <begin position="286"/>
        <end position="319"/>
    </location>
</feature>
<dbReference type="InterPro" id="IPR035681">
    <property type="entry name" value="ComA-like_MBL"/>
</dbReference>
<feature type="transmembrane region" description="Helical" evidence="6">
    <location>
        <begin position="243"/>
        <end position="266"/>
    </location>
</feature>
<dbReference type="PANTHER" id="PTHR30619:SF1">
    <property type="entry name" value="RECOMBINATION PROTEIN 2"/>
    <property type="match status" value="1"/>
</dbReference>
<dbReference type="NCBIfam" id="TIGR00361">
    <property type="entry name" value="ComEC_Rec2"/>
    <property type="match status" value="1"/>
</dbReference>
<dbReference type="InterPro" id="IPR001279">
    <property type="entry name" value="Metallo-B-lactamas"/>
</dbReference>
<comment type="subcellular location">
    <subcellularLocation>
        <location evidence="1">Cell membrane</location>
        <topology evidence="1">Multi-pass membrane protein</topology>
    </subcellularLocation>
</comment>
<name>D2XIR2_9BACT</name>
<dbReference type="Pfam" id="PF00753">
    <property type="entry name" value="Lactamase_B"/>
    <property type="match status" value="1"/>
</dbReference>
<accession>D2XIR2</accession>
<dbReference type="InterPro" id="IPR052159">
    <property type="entry name" value="Competence_DNA_uptake"/>
</dbReference>
<keyword evidence="4 6" id="KW-1133">Transmembrane helix</keyword>